<dbReference type="Gene3D" id="2.60.40.150">
    <property type="entry name" value="C2 domain"/>
    <property type="match status" value="1"/>
</dbReference>
<evidence type="ECO:0000256" key="5">
    <source>
        <dbReference type="ARBA" id="ARBA00022852"/>
    </source>
</evidence>
<dbReference type="GO" id="GO:0001913">
    <property type="term" value="P:T cell mediated cytotoxicity"/>
    <property type="evidence" value="ECO:0007669"/>
    <property type="project" value="TreeGrafter"/>
</dbReference>
<dbReference type="InterPro" id="IPR035892">
    <property type="entry name" value="C2_domain_sf"/>
</dbReference>
<keyword evidence="5" id="KW-0204">Cytolysis</keyword>
<accession>A0A8C2W9Q6</accession>
<evidence type="ECO:0000256" key="3">
    <source>
        <dbReference type="ARBA" id="ARBA00009214"/>
    </source>
</evidence>
<dbReference type="GO" id="GO:0016020">
    <property type="term" value="C:membrane"/>
    <property type="evidence" value="ECO:0007669"/>
    <property type="project" value="UniProtKB-SubCell"/>
</dbReference>
<evidence type="ECO:0000256" key="1">
    <source>
        <dbReference type="ARBA" id="ARBA00004370"/>
    </source>
</evidence>
<dbReference type="GO" id="GO:0005576">
    <property type="term" value="C:extracellular region"/>
    <property type="evidence" value="ECO:0007669"/>
    <property type="project" value="UniProtKB-SubCell"/>
</dbReference>
<keyword evidence="6" id="KW-0472">Membrane</keyword>
<comment type="subcellular location">
    <subcellularLocation>
        <location evidence="1">Membrane</location>
    </subcellularLocation>
    <subcellularLocation>
        <location evidence="2">Secreted</location>
    </subcellularLocation>
</comment>
<proteinExistence type="inferred from homology"/>
<dbReference type="Pfam" id="PF01823">
    <property type="entry name" value="MACPF"/>
    <property type="match status" value="1"/>
</dbReference>
<dbReference type="InterPro" id="IPR000008">
    <property type="entry name" value="C2_dom"/>
</dbReference>
<sequence>MTKNICGIYSLFCICFPPLVLLFLVHHSPVLSFGTWTNDQCHQASFVPGHNLVGQGYDAVTLKRRAHVIDVTTYLNPSGSCNLYKNPHHGNVLQKVPVSAGEWRAFSHCNVQYDHTEHNSVRYSPLVASRHEAHNNYVFLQNGLNSLQYDLNYVGSRSDLYKFATAKYQEDYRYFSSHRVTCSHYSYRLSDNPRISHEFYKAFESLPYSYSSSTKTHYRNLINTYGTHYTRQVELGGQLNRVRAACICSSSLKGLSSKQVHSCLKLGISVGLGHTAVAHIKTCNNILYNQDVSTTYYHGLQNHYTQVVGGNGWSGEFSLIREDSQGYINWLKTLTYHPDVVKYSLRSLHELVPDYKRKIALKAAIQDYLSENAIRPSIQAGYGSQILIPSKCCSQKVWWGQLVVTIIRGWGYAVLKYKNDVHRTHEVSSNEPVWNSKFIVGKVETHQSLTLQVWHKDYRQDVLLVSCPFNVLRGSHTQKCSSLKGNVEYKYTLTCDQYYTGDQCNQYNKPIIY</sequence>
<dbReference type="SMART" id="SM00457">
    <property type="entry name" value="MACPF"/>
    <property type="match status" value="1"/>
</dbReference>
<comment type="similarity">
    <text evidence="3">Belongs to the complement C6/C7/C8/C9 family.</text>
</comment>
<evidence type="ECO:0000256" key="2">
    <source>
        <dbReference type="ARBA" id="ARBA00004613"/>
    </source>
</evidence>
<evidence type="ECO:0000256" key="7">
    <source>
        <dbReference type="ARBA" id="ARBA00023157"/>
    </source>
</evidence>
<dbReference type="GO" id="GO:0051607">
    <property type="term" value="P:defense response to virus"/>
    <property type="evidence" value="ECO:0007669"/>
    <property type="project" value="TreeGrafter"/>
</dbReference>
<reference evidence="9" key="1">
    <citation type="submission" date="2025-08" db="UniProtKB">
        <authorList>
            <consortium name="Ensembl"/>
        </authorList>
    </citation>
    <scope>IDENTIFICATION</scope>
</reference>
<dbReference type="SUPFAM" id="SSF49562">
    <property type="entry name" value="C2 domain (Calcium/lipid-binding domain, CaLB)"/>
    <property type="match status" value="1"/>
</dbReference>
<dbReference type="InterPro" id="IPR020863">
    <property type="entry name" value="MACPF_CS"/>
</dbReference>
<evidence type="ECO:0000313" key="10">
    <source>
        <dbReference type="Proteomes" id="UP000694565"/>
    </source>
</evidence>
<keyword evidence="10" id="KW-1185">Reference proteome</keyword>
<dbReference type="Proteomes" id="UP000694565">
    <property type="component" value="Unplaced"/>
</dbReference>
<dbReference type="PANTHER" id="PTHR46096:SF1">
    <property type="entry name" value="PERFORIN 1.5"/>
    <property type="match status" value="1"/>
</dbReference>
<evidence type="ECO:0000256" key="6">
    <source>
        <dbReference type="ARBA" id="ARBA00023136"/>
    </source>
</evidence>
<dbReference type="PANTHER" id="PTHR46096">
    <property type="entry name" value="PERFORIN-1"/>
    <property type="match status" value="1"/>
</dbReference>
<dbReference type="PROSITE" id="PS51412">
    <property type="entry name" value="MACPF_2"/>
    <property type="match status" value="1"/>
</dbReference>
<dbReference type="Ensembl" id="ENSCLMT00005001314.1">
    <property type="protein sequence ID" value="ENSCLMP00005001226.1"/>
    <property type="gene ID" value="ENSCLMG00005000710.1"/>
</dbReference>
<dbReference type="GO" id="GO:0022829">
    <property type="term" value="F:wide pore channel activity"/>
    <property type="evidence" value="ECO:0007669"/>
    <property type="project" value="TreeGrafter"/>
</dbReference>
<dbReference type="GeneTree" id="ENSGT00990000204057"/>
<organism evidence="9 10">
    <name type="scientific">Cyclopterus lumpus</name>
    <name type="common">Lumpsucker</name>
    <dbReference type="NCBI Taxonomy" id="8103"/>
    <lineage>
        <taxon>Eukaryota</taxon>
        <taxon>Metazoa</taxon>
        <taxon>Chordata</taxon>
        <taxon>Craniata</taxon>
        <taxon>Vertebrata</taxon>
        <taxon>Euteleostomi</taxon>
        <taxon>Actinopterygii</taxon>
        <taxon>Neopterygii</taxon>
        <taxon>Teleostei</taxon>
        <taxon>Neoteleostei</taxon>
        <taxon>Acanthomorphata</taxon>
        <taxon>Eupercaria</taxon>
        <taxon>Perciformes</taxon>
        <taxon>Cottioidei</taxon>
        <taxon>Cottales</taxon>
        <taxon>Cyclopteridae</taxon>
        <taxon>Cyclopterus</taxon>
    </lineage>
</organism>
<keyword evidence="4" id="KW-0964">Secreted</keyword>
<dbReference type="InterPro" id="IPR052784">
    <property type="entry name" value="Perforin-1_pore-forming"/>
</dbReference>
<protein>
    <recommendedName>
        <fullName evidence="8">MACPF domain-containing protein</fullName>
    </recommendedName>
</protein>
<evidence type="ECO:0000313" key="9">
    <source>
        <dbReference type="Ensembl" id="ENSCLMP00005001226.1"/>
    </source>
</evidence>
<dbReference type="GO" id="GO:0031640">
    <property type="term" value="P:killing of cells of another organism"/>
    <property type="evidence" value="ECO:0007669"/>
    <property type="project" value="UniProtKB-KW"/>
</dbReference>
<reference evidence="9" key="2">
    <citation type="submission" date="2025-09" db="UniProtKB">
        <authorList>
            <consortium name="Ensembl"/>
        </authorList>
    </citation>
    <scope>IDENTIFICATION</scope>
</reference>
<name>A0A8C2W9Q6_CYCLU</name>
<feature type="domain" description="MACPF" evidence="8">
    <location>
        <begin position="37"/>
        <end position="385"/>
    </location>
</feature>
<evidence type="ECO:0000256" key="4">
    <source>
        <dbReference type="ARBA" id="ARBA00022525"/>
    </source>
</evidence>
<dbReference type="GO" id="GO:0001771">
    <property type="term" value="P:immunological synapse formation"/>
    <property type="evidence" value="ECO:0007669"/>
    <property type="project" value="TreeGrafter"/>
</dbReference>
<dbReference type="Pfam" id="PF00168">
    <property type="entry name" value="C2"/>
    <property type="match status" value="1"/>
</dbReference>
<dbReference type="InterPro" id="IPR020864">
    <property type="entry name" value="MACPF"/>
</dbReference>
<dbReference type="AlphaFoldDB" id="A0A8C2W9Q6"/>
<evidence type="ECO:0000259" key="8">
    <source>
        <dbReference type="PROSITE" id="PS51412"/>
    </source>
</evidence>
<dbReference type="PROSITE" id="PS00279">
    <property type="entry name" value="MACPF_1"/>
    <property type="match status" value="1"/>
</dbReference>
<keyword evidence="7" id="KW-1015">Disulfide bond</keyword>